<evidence type="ECO:0000313" key="7">
    <source>
        <dbReference type="EMBL" id="MBK4735360.1"/>
    </source>
</evidence>
<sequence>MQDRPPLVTTPSMKPQILLAAKVPPFLVEALAQRYIVHDMLAQPDPGFVDRVAPQVRAVVANGESTITADFLARLPAVELVSVFGVGYDGVDVQAARQRGIQVTNTPDVLTDDVADMAMALLLAVARKVPQADRYVRDGQWGRAAFPFTRKVSGARLGIVGLGRIGSAIAQRARGFGMHIAYTARSRKDGIDYPYYPTPRDLAEQVDMLIVSTVGGPATHGLIDAETLRALGPQGILVNIARGTVVDEDALVEALATKAIAGAGLDVFASEPRVPAALASMDNVVLTPHMASGTLETRTAMANLVLDNLDAHFAGRPLPTPVP</sequence>
<name>A0A934SRP6_9BURK</name>
<dbReference type="SUPFAM" id="SSF52283">
    <property type="entry name" value="Formate/glycerate dehydrogenase catalytic domain-like"/>
    <property type="match status" value="1"/>
</dbReference>
<dbReference type="GO" id="GO:0005829">
    <property type="term" value="C:cytosol"/>
    <property type="evidence" value="ECO:0007669"/>
    <property type="project" value="TreeGrafter"/>
</dbReference>
<dbReference type="AlphaFoldDB" id="A0A934SRP6"/>
<dbReference type="GO" id="GO:0051287">
    <property type="term" value="F:NAD binding"/>
    <property type="evidence" value="ECO:0007669"/>
    <property type="project" value="InterPro"/>
</dbReference>
<dbReference type="CDD" id="cd12156">
    <property type="entry name" value="HPPR"/>
    <property type="match status" value="1"/>
</dbReference>
<evidence type="ECO:0000313" key="8">
    <source>
        <dbReference type="Proteomes" id="UP000622890"/>
    </source>
</evidence>
<gene>
    <name evidence="7" type="ORF">JJB74_12115</name>
</gene>
<evidence type="ECO:0000259" key="5">
    <source>
        <dbReference type="Pfam" id="PF00389"/>
    </source>
</evidence>
<feature type="domain" description="D-isomer specific 2-hydroxyacid dehydrogenase NAD-binding" evidence="6">
    <location>
        <begin position="119"/>
        <end position="291"/>
    </location>
</feature>
<dbReference type="Gene3D" id="3.40.50.720">
    <property type="entry name" value="NAD(P)-binding Rossmann-like Domain"/>
    <property type="match status" value="2"/>
</dbReference>
<dbReference type="FunFam" id="3.40.50.720:FF:000213">
    <property type="entry name" value="Putative 2-hydroxyacid dehydrogenase"/>
    <property type="match status" value="1"/>
</dbReference>
<accession>A0A934SRP6</accession>
<dbReference type="InterPro" id="IPR050223">
    <property type="entry name" value="D-isomer_2-hydroxyacid_DH"/>
</dbReference>
<keyword evidence="8" id="KW-1185">Reference proteome</keyword>
<evidence type="ECO:0000256" key="1">
    <source>
        <dbReference type="ARBA" id="ARBA00022857"/>
    </source>
</evidence>
<proteinExistence type="inferred from homology"/>
<dbReference type="SUPFAM" id="SSF51735">
    <property type="entry name" value="NAD(P)-binding Rossmann-fold domains"/>
    <property type="match status" value="1"/>
</dbReference>
<dbReference type="InterPro" id="IPR036291">
    <property type="entry name" value="NAD(P)-bd_dom_sf"/>
</dbReference>
<dbReference type="EMBL" id="JAEPBG010000004">
    <property type="protein sequence ID" value="MBK4735360.1"/>
    <property type="molecule type" value="Genomic_DNA"/>
</dbReference>
<dbReference type="PANTHER" id="PTHR10996:SF178">
    <property type="entry name" value="2-HYDROXYACID DEHYDROGENASE YGL185C-RELATED"/>
    <property type="match status" value="1"/>
</dbReference>
<dbReference type="Pfam" id="PF02826">
    <property type="entry name" value="2-Hacid_dh_C"/>
    <property type="match status" value="1"/>
</dbReference>
<evidence type="ECO:0000259" key="6">
    <source>
        <dbReference type="Pfam" id="PF02826"/>
    </source>
</evidence>
<evidence type="ECO:0000256" key="3">
    <source>
        <dbReference type="ARBA" id="ARBA00023027"/>
    </source>
</evidence>
<comment type="caution">
    <text evidence="7">The sequence shown here is derived from an EMBL/GenBank/DDBJ whole genome shotgun (WGS) entry which is preliminary data.</text>
</comment>
<dbReference type="PANTHER" id="PTHR10996">
    <property type="entry name" value="2-HYDROXYACID DEHYDROGENASE-RELATED"/>
    <property type="match status" value="1"/>
</dbReference>
<evidence type="ECO:0000256" key="2">
    <source>
        <dbReference type="ARBA" id="ARBA00023002"/>
    </source>
</evidence>
<organism evidence="7 8">
    <name type="scientific">Noviherbaspirillum pedocola</name>
    <dbReference type="NCBI Taxonomy" id="2801341"/>
    <lineage>
        <taxon>Bacteria</taxon>
        <taxon>Pseudomonadati</taxon>
        <taxon>Pseudomonadota</taxon>
        <taxon>Betaproteobacteria</taxon>
        <taxon>Burkholderiales</taxon>
        <taxon>Oxalobacteraceae</taxon>
        <taxon>Noviherbaspirillum</taxon>
    </lineage>
</organism>
<dbReference type="Pfam" id="PF00389">
    <property type="entry name" value="2-Hacid_dh"/>
    <property type="match status" value="1"/>
</dbReference>
<keyword evidence="2 4" id="KW-0560">Oxidoreductase</keyword>
<keyword evidence="3" id="KW-0520">NAD</keyword>
<dbReference type="GO" id="GO:0016618">
    <property type="term" value="F:hydroxypyruvate reductase [NAD(P)H] activity"/>
    <property type="evidence" value="ECO:0007669"/>
    <property type="project" value="TreeGrafter"/>
</dbReference>
<keyword evidence="1" id="KW-0521">NADP</keyword>
<dbReference type="InterPro" id="IPR006139">
    <property type="entry name" value="D-isomer_2_OHA_DH_cat_dom"/>
</dbReference>
<reference evidence="7" key="1">
    <citation type="submission" date="2021-01" db="EMBL/GenBank/DDBJ databases">
        <title>Genome sequence of strain Noviherbaspirillum sp. DKR-6.</title>
        <authorList>
            <person name="Chaudhary D.K."/>
        </authorList>
    </citation>
    <scope>NUCLEOTIDE SEQUENCE</scope>
    <source>
        <strain evidence="7">DKR-6</strain>
    </source>
</reference>
<protein>
    <submittedName>
        <fullName evidence="7">2-hydroxyacid dehydrogenase</fullName>
    </submittedName>
</protein>
<evidence type="ECO:0000256" key="4">
    <source>
        <dbReference type="RuleBase" id="RU003719"/>
    </source>
</evidence>
<comment type="similarity">
    <text evidence="4">Belongs to the D-isomer specific 2-hydroxyacid dehydrogenase family.</text>
</comment>
<dbReference type="GO" id="GO:0030267">
    <property type="term" value="F:glyoxylate reductase (NADPH) activity"/>
    <property type="evidence" value="ECO:0007669"/>
    <property type="project" value="TreeGrafter"/>
</dbReference>
<dbReference type="Proteomes" id="UP000622890">
    <property type="component" value="Unassembled WGS sequence"/>
</dbReference>
<feature type="domain" description="D-isomer specific 2-hydroxyacid dehydrogenase catalytic" evidence="5">
    <location>
        <begin position="28"/>
        <end position="322"/>
    </location>
</feature>
<dbReference type="InterPro" id="IPR006140">
    <property type="entry name" value="D-isomer_DH_NAD-bd"/>
</dbReference>